<dbReference type="AlphaFoldDB" id="A0A086TA12"/>
<dbReference type="STRING" id="857340.A0A086TA12"/>
<evidence type="ECO:0000256" key="1">
    <source>
        <dbReference type="ARBA" id="ARBA00007992"/>
    </source>
</evidence>
<dbReference type="HOGENOM" id="CLU_009665_19_3_1"/>
<evidence type="ECO:0000259" key="7">
    <source>
        <dbReference type="Pfam" id="PF01494"/>
    </source>
</evidence>
<sequence>MPFEIIICGAGLAGLGASIALRKKGHKVTILEGTVQLAEVGAGIQIPPNSSRITESVRRYCTGEIIGKTPLYPMMREQYGYPYWLIHRADYQRCLREHAEHLGVQIRLNSFVDAVHDDGQRPVVILRNGTHLTADIVVGADGIRSKTRSSILGEDHIEAMDSSQCAYRATVPAEVMRENPATEALLSDTSASCWVGDGRHIMAYPIMGGRMYNLVLPHPGRASVGAWNEPGDLDEMKRQYDGFDPAIRKVLDKVTSCRKWKLAELPPLSRWVSDKGRAVIIGDAAHAMVPYLAQGAAMSIEDGAALAECLERTCGDGNLIPRALRAFESIRKPRCEIVQEASRGTGHMWHMPDGPEQQQRD</sequence>
<evidence type="ECO:0000313" key="8">
    <source>
        <dbReference type="EMBL" id="KFH46194.1"/>
    </source>
</evidence>
<comment type="similarity">
    <text evidence="1">Belongs to the paxM FAD-dependent monooxygenase family.</text>
</comment>
<name>A0A086TA12_HAPC1</name>
<dbReference type="Pfam" id="PF01494">
    <property type="entry name" value="FAD_binding_3"/>
    <property type="match status" value="1"/>
</dbReference>
<evidence type="ECO:0000256" key="3">
    <source>
        <dbReference type="ARBA" id="ARBA00022827"/>
    </source>
</evidence>
<dbReference type="InterPro" id="IPR036188">
    <property type="entry name" value="FAD/NAD-bd_sf"/>
</dbReference>
<dbReference type="GO" id="GO:0004497">
    <property type="term" value="F:monooxygenase activity"/>
    <property type="evidence" value="ECO:0007669"/>
    <property type="project" value="UniProtKB-KW"/>
</dbReference>
<evidence type="ECO:0000313" key="9">
    <source>
        <dbReference type="Proteomes" id="UP000029964"/>
    </source>
</evidence>
<comment type="caution">
    <text evidence="8">The sequence shown here is derived from an EMBL/GenBank/DDBJ whole genome shotgun (WGS) entry which is preliminary data.</text>
</comment>
<keyword evidence="3" id="KW-0274">FAD</keyword>
<reference evidence="9" key="1">
    <citation type="journal article" date="2014" name="Genome Announc.">
        <title>Genome sequence and annotation of Acremonium chrysogenum, producer of the beta-lactam antibiotic cephalosporin C.</title>
        <authorList>
            <person name="Terfehr D."/>
            <person name="Dahlmann T.A."/>
            <person name="Specht T."/>
            <person name="Zadra I."/>
            <person name="Kuernsteiner H."/>
            <person name="Kueck U."/>
        </authorList>
    </citation>
    <scope>NUCLEOTIDE SEQUENCE [LARGE SCALE GENOMIC DNA]</scope>
    <source>
        <strain evidence="9">ATCC 11550 / CBS 779.69 / DSM 880 / IAM 14645 / JCM 23072 / IMI 49137</strain>
    </source>
</reference>
<keyword evidence="2" id="KW-0285">Flavoprotein</keyword>
<proteinExistence type="inferred from homology"/>
<organism evidence="8 9">
    <name type="scientific">Hapsidospora chrysogenum (strain ATCC 11550 / CBS 779.69 / DSM 880 / IAM 14645 / JCM 23072 / IMI 49137)</name>
    <name type="common">Acremonium chrysogenum</name>
    <dbReference type="NCBI Taxonomy" id="857340"/>
    <lineage>
        <taxon>Eukaryota</taxon>
        <taxon>Fungi</taxon>
        <taxon>Dikarya</taxon>
        <taxon>Ascomycota</taxon>
        <taxon>Pezizomycotina</taxon>
        <taxon>Sordariomycetes</taxon>
        <taxon>Hypocreomycetidae</taxon>
        <taxon>Hypocreales</taxon>
        <taxon>Bionectriaceae</taxon>
        <taxon>Hapsidospora</taxon>
    </lineage>
</organism>
<keyword evidence="9" id="KW-1185">Reference proteome</keyword>
<feature type="domain" description="FAD-binding" evidence="7">
    <location>
        <begin position="86"/>
        <end position="335"/>
    </location>
</feature>
<evidence type="ECO:0000256" key="5">
    <source>
        <dbReference type="ARBA" id="ARBA00023033"/>
    </source>
</evidence>
<dbReference type="PANTHER" id="PTHR13789">
    <property type="entry name" value="MONOOXYGENASE"/>
    <property type="match status" value="1"/>
</dbReference>
<dbReference type="OrthoDB" id="5428495at2759"/>
<feature type="domain" description="FAD-dependent oxidoreductase 2 FAD-binding" evidence="6">
    <location>
        <begin position="5"/>
        <end position="38"/>
    </location>
</feature>
<dbReference type="InterPro" id="IPR050493">
    <property type="entry name" value="FAD-dep_Monooxygenase_BioMet"/>
</dbReference>
<dbReference type="Pfam" id="PF00890">
    <property type="entry name" value="FAD_binding_2"/>
    <property type="match status" value="1"/>
</dbReference>
<gene>
    <name evidence="8" type="ORF">ACRE_029910</name>
</gene>
<dbReference type="EMBL" id="JPKY01000022">
    <property type="protein sequence ID" value="KFH46194.1"/>
    <property type="molecule type" value="Genomic_DNA"/>
</dbReference>
<accession>A0A086TA12</accession>
<dbReference type="GO" id="GO:0071949">
    <property type="term" value="F:FAD binding"/>
    <property type="evidence" value="ECO:0007669"/>
    <property type="project" value="InterPro"/>
</dbReference>
<evidence type="ECO:0000256" key="4">
    <source>
        <dbReference type="ARBA" id="ARBA00023002"/>
    </source>
</evidence>
<dbReference type="Proteomes" id="UP000029964">
    <property type="component" value="Unassembled WGS sequence"/>
</dbReference>
<evidence type="ECO:0000256" key="2">
    <source>
        <dbReference type="ARBA" id="ARBA00022630"/>
    </source>
</evidence>
<dbReference type="InterPro" id="IPR002938">
    <property type="entry name" value="FAD-bd"/>
</dbReference>
<keyword evidence="5" id="KW-0503">Monooxygenase</keyword>
<dbReference type="SUPFAM" id="SSF51905">
    <property type="entry name" value="FAD/NAD(P)-binding domain"/>
    <property type="match status" value="1"/>
</dbReference>
<dbReference type="Gene3D" id="3.50.50.60">
    <property type="entry name" value="FAD/NAD(P)-binding domain"/>
    <property type="match status" value="1"/>
</dbReference>
<evidence type="ECO:0000259" key="6">
    <source>
        <dbReference type="Pfam" id="PF00890"/>
    </source>
</evidence>
<keyword evidence="4" id="KW-0560">Oxidoreductase</keyword>
<dbReference type="InterPro" id="IPR003953">
    <property type="entry name" value="FAD-dep_OxRdtase_2_FAD-bd"/>
</dbReference>
<dbReference type="PRINTS" id="PR00420">
    <property type="entry name" value="RNGMNOXGNASE"/>
</dbReference>
<protein>
    <submittedName>
        <fullName evidence="8">3-hydroxybenzoate 6-hydroxylase-like protein</fullName>
    </submittedName>
</protein>
<dbReference type="SUPFAM" id="SSF54373">
    <property type="entry name" value="FAD-linked reductases, C-terminal domain"/>
    <property type="match status" value="1"/>
</dbReference>
<dbReference type="PANTHER" id="PTHR13789:SF147">
    <property type="entry name" value="PUTATIVE (AFU_ORTHOLOGUE AFUA_2G01950)-RELATED"/>
    <property type="match status" value="1"/>
</dbReference>